<organism evidence="2 3">
    <name type="scientific">Christiangramia fulva</name>
    <dbReference type="NCBI Taxonomy" id="2126553"/>
    <lineage>
        <taxon>Bacteria</taxon>
        <taxon>Pseudomonadati</taxon>
        <taxon>Bacteroidota</taxon>
        <taxon>Flavobacteriia</taxon>
        <taxon>Flavobacteriales</taxon>
        <taxon>Flavobacteriaceae</taxon>
        <taxon>Christiangramia</taxon>
    </lineage>
</organism>
<dbReference type="Proteomes" id="UP000241507">
    <property type="component" value="Chromosome"/>
</dbReference>
<dbReference type="OrthoDB" id="9793669at2"/>
<name>A0A2R3Z6T7_9FLAO</name>
<accession>A0A2R3Z6T7</accession>
<evidence type="ECO:0000313" key="2">
    <source>
        <dbReference type="EMBL" id="AVR45990.1"/>
    </source>
</evidence>
<proteinExistence type="predicted"/>
<feature type="signal peptide" evidence="1">
    <location>
        <begin position="1"/>
        <end position="18"/>
    </location>
</feature>
<dbReference type="KEGG" id="grs:C7S20_12405"/>
<dbReference type="EMBL" id="CP028136">
    <property type="protein sequence ID" value="AVR45990.1"/>
    <property type="molecule type" value="Genomic_DNA"/>
</dbReference>
<dbReference type="RefSeq" id="WP_107012765.1">
    <property type="nucleotide sequence ID" value="NZ_CP028136.1"/>
</dbReference>
<keyword evidence="1" id="KW-0732">Signal</keyword>
<keyword evidence="3" id="KW-1185">Reference proteome</keyword>
<dbReference type="AlphaFoldDB" id="A0A2R3Z6T7"/>
<feature type="chain" id="PRO_5015331058" evidence="1">
    <location>
        <begin position="19"/>
        <end position="196"/>
    </location>
</feature>
<evidence type="ECO:0000256" key="1">
    <source>
        <dbReference type="SAM" id="SignalP"/>
    </source>
</evidence>
<reference evidence="3" key="1">
    <citation type="submission" date="2018-03" db="EMBL/GenBank/DDBJ databases">
        <title>Gramella fulva sp. nov., isolated from a dry surface of tidal flat.</title>
        <authorList>
            <person name="Hwang S.H."/>
            <person name="Hwang W.M."/>
            <person name="Kang K."/>
            <person name="Ahn T.-Y."/>
        </authorList>
    </citation>
    <scope>NUCLEOTIDE SEQUENCE [LARGE SCALE GENOMIC DNA]</scope>
    <source>
        <strain evidence="3">SH35</strain>
    </source>
</reference>
<evidence type="ECO:0000313" key="3">
    <source>
        <dbReference type="Proteomes" id="UP000241507"/>
    </source>
</evidence>
<gene>
    <name evidence="2" type="ORF">C7S20_12405</name>
</gene>
<sequence length="196" mass="21911">MKYIFYLLFFLLAVPASAQKKIPSPESQINTAILAAPEDKREGAKVYGYDQEGKMVVLREGSNNMICLADDPDKDGISVACYSNKLEPFMARGRELIAEGKSELEKREIRKKEVEAGKLKMPDTPSTLYIFSGDEEDYDPATGALKNGNFRYVIYMPYATVESTGLADKPDVPGMPWLMEPGTYRAHIMITPPKNE</sequence>
<protein>
    <submittedName>
        <fullName evidence="2">Uncharacterized protein</fullName>
    </submittedName>
</protein>